<dbReference type="SUPFAM" id="SSF48452">
    <property type="entry name" value="TPR-like"/>
    <property type="match status" value="1"/>
</dbReference>
<evidence type="ECO:0000313" key="2">
    <source>
        <dbReference type="EMBL" id="SPW33633.1"/>
    </source>
</evidence>
<organism evidence="2 3">
    <name type="scientific">Corynebacterium matruchotii</name>
    <dbReference type="NCBI Taxonomy" id="43768"/>
    <lineage>
        <taxon>Bacteria</taxon>
        <taxon>Bacillati</taxon>
        <taxon>Actinomycetota</taxon>
        <taxon>Actinomycetes</taxon>
        <taxon>Mycobacteriales</taxon>
        <taxon>Corynebacteriaceae</taxon>
        <taxon>Corynebacterium</taxon>
    </lineage>
</organism>
<accession>A0A6H9XQ38</accession>
<dbReference type="EMBL" id="UARK01000034">
    <property type="protein sequence ID" value="SPW33633.1"/>
    <property type="molecule type" value="Genomic_DNA"/>
</dbReference>
<dbReference type="GeneID" id="84574593"/>
<keyword evidence="1" id="KW-1133">Transmembrane helix</keyword>
<evidence type="ECO:0000313" key="3">
    <source>
        <dbReference type="Proteomes" id="UP000249886"/>
    </source>
</evidence>
<dbReference type="Gene3D" id="1.25.40.10">
    <property type="entry name" value="Tetratricopeptide repeat domain"/>
    <property type="match status" value="1"/>
</dbReference>
<keyword evidence="1" id="KW-0472">Membrane</keyword>
<comment type="caution">
    <text evidence="2">The sequence shown here is derived from an EMBL/GenBank/DDBJ whole genome shotgun (WGS) entry which is preliminary data.</text>
</comment>
<feature type="transmembrane region" description="Helical" evidence="1">
    <location>
        <begin position="391"/>
        <end position="410"/>
    </location>
</feature>
<evidence type="ECO:0000256" key="1">
    <source>
        <dbReference type="SAM" id="Phobius"/>
    </source>
</evidence>
<protein>
    <recommendedName>
        <fullName evidence="4">Tetratricopeptide repeat protein</fullName>
    </recommendedName>
</protein>
<keyword evidence="1" id="KW-0812">Transmembrane</keyword>
<feature type="transmembrane region" description="Helical" evidence="1">
    <location>
        <begin position="358"/>
        <end position="379"/>
    </location>
</feature>
<dbReference type="RefSeq" id="WP_005526490.1">
    <property type="nucleotide sequence ID" value="NZ_CP050134.2"/>
</dbReference>
<dbReference type="AlphaFoldDB" id="A0A6H9XQ38"/>
<dbReference type="InterPro" id="IPR011990">
    <property type="entry name" value="TPR-like_helical_dom_sf"/>
</dbReference>
<reference evidence="2 3" key="1">
    <citation type="submission" date="2018-06" db="EMBL/GenBank/DDBJ databases">
        <authorList>
            <consortium name="Pathogen Informatics"/>
            <person name="Doyle S."/>
        </authorList>
    </citation>
    <scope>NUCLEOTIDE SEQUENCE [LARGE SCALE GENOMIC DNA]</scope>
    <source>
        <strain evidence="2 3">NCTC10254</strain>
    </source>
</reference>
<evidence type="ECO:0008006" key="4">
    <source>
        <dbReference type="Google" id="ProtNLM"/>
    </source>
</evidence>
<feature type="transmembrane region" description="Helical" evidence="1">
    <location>
        <begin position="320"/>
        <end position="337"/>
    </location>
</feature>
<name>A0A6H9XQ38_9CORY</name>
<dbReference type="Proteomes" id="UP000249886">
    <property type="component" value="Unassembled WGS sequence"/>
</dbReference>
<gene>
    <name evidence="2" type="ORF">NCTC10254_02415</name>
</gene>
<proteinExistence type="predicted"/>
<sequence length="418" mass="46264">MDKTLLQGLITAHLFMENGDLAGAKRVLTTLPPEYYDDPRRLLMLARVVCLEVQEPEDFAEAITIFRQVVRAGSRDASILVNVAALALKIGYRDEKHAACERVADHRLALDAVRQAIAVEPKLSVSYLIATRLIINLTLYAVGGAELESLEAEAKAHLGQAETLGADPAAVATLRVALMLVLGQLDAAREFLTDTHPQPRAVAVLRDYLAELDRPLTDRDRADMAQMWAELREFLASFPHFMARMGLSEDDEFADLRGCMLMQAALDLLDDDYGAFPMLLPPEGRQLLHNFHKHTIIVKGMAMVAWLSLPLLYLPATLRLCAAIVGVVGMLVVARLWDRRLRRDAAPLGYAQLLRGNLLLRLALRLSQVVPALCFVPVARTALQGFGDPNVMTLVGLLMFFAPMFPLYLLRIALRQAS</sequence>